<protein>
    <submittedName>
        <fullName evidence="6">(2Fe-2S)-binding protein</fullName>
    </submittedName>
</protein>
<dbReference type="PANTHER" id="PTHR43546">
    <property type="entry name" value="UPF0173 METAL-DEPENDENT HYDROLASE MJ1163-RELATED"/>
    <property type="match status" value="1"/>
</dbReference>
<dbReference type="InterPro" id="IPR036866">
    <property type="entry name" value="RibonucZ/Hydroxyglut_hydro"/>
</dbReference>
<dbReference type="Pfam" id="PF00355">
    <property type="entry name" value="Rieske"/>
    <property type="match status" value="1"/>
</dbReference>
<dbReference type="Proteomes" id="UP000215509">
    <property type="component" value="Unassembled WGS sequence"/>
</dbReference>
<dbReference type="UniPathway" id="UPA00628"/>
<dbReference type="GO" id="GO:0004497">
    <property type="term" value="F:monooxygenase activity"/>
    <property type="evidence" value="ECO:0007669"/>
    <property type="project" value="UniProtKB-ARBA"/>
</dbReference>
<evidence type="ECO:0000313" key="6">
    <source>
        <dbReference type="EMBL" id="OXM84349.1"/>
    </source>
</evidence>
<dbReference type="EMBL" id="NMQW01000033">
    <property type="protein sequence ID" value="OXM84349.1"/>
    <property type="molecule type" value="Genomic_DNA"/>
</dbReference>
<dbReference type="CDD" id="cd03467">
    <property type="entry name" value="Rieske"/>
    <property type="match status" value="1"/>
</dbReference>
<evidence type="ECO:0000256" key="4">
    <source>
        <dbReference type="ARBA" id="ARBA00023014"/>
    </source>
</evidence>
<dbReference type="InterPro" id="IPR036922">
    <property type="entry name" value="Rieske_2Fe-2S_sf"/>
</dbReference>
<dbReference type="InterPro" id="IPR050114">
    <property type="entry name" value="UPF0173_UPF0282_UlaG_hydrolase"/>
</dbReference>
<evidence type="ECO:0000256" key="2">
    <source>
        <dbReference type="ARBA" id="ARBA00022723"/>
    </source>
</evidence>
<dbReference type="PANTHER" id="PTHR43546:SF3">
    <property type="entry name" value="UPF0173 METAL-DEPENDENT HYDROLASE MJ1163"/>
    <property type="match status" value="1"/>
</dbReference>
<sequence>MEITFLGHAGFCVETSHAIIIMDPWLSPTGAFDGAWFQFPRNHHMGAYVQEKLKHTHKERYLYISHEHKDHFDLKFLESLENRDFTIVVAKFRREELREVLGHYKCKQLVSLEDNEALAFADGYMKLYLIDSEINRDSAILVKTADQAFLNLNDCKLMERLPAIVEQEGPIDVYAAQFSGAIWHPTCYDYPKSKYEKIAKAKVRSKFEAVARSLETVRPAVYLPSAGPACFLDPSLIHLNFEQNNIFPHTPQVIAFLKKRLKKLKVDVPNLMPGDILDVGSRQFIHRSGQPVDPSNLEAYIQDYAALYASLFDAREKRYSHVPPGDTLAKLEQEFQHKLDHLTLHQRVTVPLYFQFRNAPDQMLRIDFPSKTIERAAAVTDTNYYSMTANSWEIERIFDGTLTWEDFMLSFRMRFNREPDIFSTLIHGFLTMEAEDMSWFCEKLLALETNQERIVVEAGGTRYAINRLCPHEGGDLSQGWVAGKTIMCPRHRWIFDLEQGGRCSTSDCSINAFALDED</sequence>
<dbReference type="RefSeq" id="WP_094016921.1">
    <property type="nucleotide sequence ID" value="NZ_NMQW01000033.1"/>
</dbReference>
<dbReference type="OrthoDB" id="593800at2"/>
<keyword evidence="1" id="KW-0001">2Fe-2S</keyword>
<dbReference type="GO" id="GO:0006054">
    <property type="term" value="P:N-acetylneuraminate metabolic process"/>
    <property type="evidence" value="ECO:0007669"/>
    <property type="project" value="UniProtKB-UniPathway"/>
</dbReference>
<dbReference type="Gene3D" id="3.60.15.10">
    <property type="entry name" value="Ribonuclease Z/Hydroxyacylglutathione hydrolase-like"/>
    <property type="match status" value="1"/>
</dbReference>
<dbReference type="InterPro" id="IPR017941">
    <property type="entry name" value="Rieske_2Fe-2S"/>
</dbReference>
<evidence type="ECO:0000256" key="1">
    <source>
        <dbReference type="ARBA" id="ARBA00022714"/>
    </source>
</evidence>
<dbReference type="SUPFAM" id="SSF50022">
    <property type="entry name" value="ISP domain"/>
    <property type="match status" value="1"/>
</dbReference>
<dbReference type="GO" id="GO:0016705">
    <property type="term" value="F:oxidoreductase activity, acting on paired donors, with incorporation or reduction of molecular oxygen"/>
    <property type="evidence" value="ECO:0007669"/>
    <property type="project" value="UniProtKB-ARBA"/>
</dbReference>
<proteinExistence type="predicted"/>
<dbReference type="SUPFAM" id="SSF56281">
    <property type="entry name" value="Metallo-hydrolase/oxidoreductase"/>
    <property type="match status" value="1"/>
</dbReference>
<organism evidence="6 7">
    <name type="scientific">Paenibacillus rigui</name>
    <dbReference type="NCBI Taxonomy" id="554312"/>
    <lineage>
        <taxon>Bacteria</taxon>
        <taxon>Bacillati</taxon>
        <taxon>Bacillota</taxon>
        <taxon>Bacilli</taxon>
        <taxon>Bacillales</taxon>
        <taxon>Paenibacillaceae</taxon>
        <taxon>Paenibacillus</taxon>
    </lineage>
</organism>
<dbReference type="GO" id="GO:0051537">
    <property type="term" value="F:2 iron, 2 sulfur cluster binding"/>
    <property type="evidence" value="ECO:0007669"/>
    <property type="project" value="UniProtKB-KW"/>
</dbReference>
<reference evidence="6 7" key="1">
    <citation type="submission" date="2017-07" db="EMBL/GenBank/DDBJ databases">
        <title>Genome sequencing and assembly of Paenibacillus rigui.</title>
        <authorList>
            <person name="Mayilraj S."/>
        </authorList>
    </citation>
    <scope>NUCLEOTIDE SEQUENCE [LARGE SCALE GENOMIC DNA]</scope>
    <source>
        <strain evidence="6 7">JCM 16352</strain>
    </source>
</reference>
<name>A0A229UN72_9BACL</name>
<keyword evidence="3" id="KW-0408">Iron</keyword>
<keyword evidence="2" id="KW-0479">Metal-binding</keyword>
<keyword evidence="4" id="KW-0411">Iron-sulfur</keyword>
<evidence type="ECO:0000313" key="7">
    <source>
        <dbReference type="Proteomes" id="UP000215509"/>
    </source>
</evidence>
<dbReference type="GO" id="GO:0046872">
    <property type="term" value="F:metal ion binding"/>
    <property type="evidence" value="ECO:0007669"/>
    <property type="project" value="UniProtKB-KW"/>
</dbReference>
<gene>
    <name evidence="6" type="ORF">CF651_21455</name>
</gene>
<feature type="domain" description="Rieske" evidence="5">
    <location>
        <begin position="454"/>
        <end position="518"/>
    </location>
</feature>
<dbReference type="Gene3D" id="2.102.10.10">
    <property type="entry name" value="Rieske [2Fe-2S] iron-sulphur domain"/>
    <property type="match status" value="1"/>
</dbReference>
<dbReference type="PROSITE" id="PS51296">
    <property type="entry name" value="RIESKE"/>
    <property type="match status" value="1"/>
</dbReference>
<keyword evidence="7" id="KW-1185">Reference proteome</keyword>
<accession>A0A229UN72</accession>
<evidence type="ECO:0000256" key="3">
    <source>
        <dbReference type="ARBA" id="ARBA00023004"/>
    </source>
</evidence>
<evidence type="ECO:0000259" key="5">
    <source>
        <dbReference type="PROSITE" id="PS51296"/>
    </source>
</evidence>
<dbReference type="AlphaFoldDB" id="A0A229UN72"/>
<comment type="caution">
    <text evidence="6">The sequence shown here is derived from an EMBL/GenBank/DDBJ whole genome shotgun (WGS) entry which is preliminary data.</text>
</comment>